<dbReference type="PANTHER" id="PTHR21310">
    <property type="entry name" value="AMINOGLYCOSIDE PHOSPHOTRANSFERASE-RELATED-RELATED"/>
    <property type="match status" value="1"/>
</dbReference>
<proteinExistence type="predicted"/>
<evidence type="ECO:0000313" key="3">
    <source>
        <dbReference type="Proteomes" id="UP000295411"/>
    </source>
</evidence>
<reference evidence="2 3" key="1">
    <citation type="submission" date="2019-03" db="EMBL/GenBank/DDBJ databases">
        <title>Arthrobacter sp. nov., an bacterium isolated from biocrust in Mu Us Desert.</title>
        <authorList>
            <person name="Lixiong L."/>
        </authorList>
    </citation>
    <scope>NUCLEOTIDE SEQUENCE [LARGE SCALE GENOMIC DNA]</scope>
    <source>
        <strain evidence="2 3">SLN-3</strain>
    </source>
</reference>
<protein>
    <submittedName>
        <fullName evidence="2">Aminoglycoside phosphotransferase family protein</fullName>
    </submittedName>
</protein>
<dbReference type="InterPro" id="IPR051678">
    <property type="entry name" value="AGP_Transferase"/>
</dbReference>
<dbReference type="Gene3D" id="3.90.1200.10">
    <property type="match status" value="1"/>
</dbReference>
<feature type="domain" description="Aminoglycoside phosphotransferase" evidence="1">
    <location>
        <begin position="51"/>
        <end position="258"/>
    </location>
</feature>
<dbReference type="AlphaFoldDB" id="A0A4V3AMV8"/>
<evidence type="ECO:0000259" key="1">
    <source>
        <dbReference type="Pfam" id="PF01636"/>
    </source>
</evidence>
<dbReference type="Proteomes" id="UP000295411">
    <property type="component" value="Unassembled WGS sequence"/>
</dbReference>
<gene>
    <name evidence="2" type="ORF">E2F48_02395</name>
</gene>
<comment type="caution">
    <text evidence="2">The sequence shown here is derived from an EMBL/GenBank/DDBJ whole genome shotgun (WGS) entry which is preliminary data.</text>
</comment>
<dbReference type="GO" id="GO:0016740">
    <property type="term" value="F:transferase activity"/>
    <property type="evidence" value="ECO:0007669"/>
    <property type="project" value="UniProtKB-KW"/>
</dbReference>
<dbReference type="InterPro" id="IPR002575">
    <property type="entry name" value="Aminoglycoside_PTrfase"/>
</dbReference>
<dbReference type="PANTHER" id="PTHR21310:SF42">
    <property type="entry name" value="BIFUNCTIONAL AAC_APH"/>
    <property type="match status" value="1"/>
</dbReference>
<dbReference type="Gene3D" id="3.30.200.20">
    <property type="entry name" value="Phosphorylase Kinase, domain 1"/>
    <property type="match status" value="1"/>
</dbReference>
<dbReference type="SUPFAM" id="SSF56112">
    <property type="entry name" value="Protein kinase-like (PK-like)"/>
    <property type="match status" value="1"/>
</dbReference>
<dbReference type="EMBL" id="SMTK01000001">
    <property type="protein sequence ID" value="TDK28294.1"/>
    <property type="molecule type" value="Genomic_DNA"/>
</dbReference>
<keyword evidence="2" id="KW-0808">Transferase</keyword>
<accession>A0A4V3AMV8</accession>
<evidence type="ECO:0000313" key="2">
    <source>
        <dbReference type="EMBL" id="TDK28294.1"/>
    </source>
</evidence>
<organism evidence="2 3">
    <name type="scientific">Arthrobacter crusticola</name>
    <dbReference type="NCBI Taxonomy" id="2547960"/>
    <lineage>
        <taxon>Bacteria</taxon>
        <taxon>Bacillati</taxon>
        <taxon>Actinomycetota</taxon>
        <taxon>Actinomycetes</taxon>
        <taxon>Micrococcales</taxon>
        <taxon>Micrococcaceae</taxon>
        <taxon>Arthrobacter</taxon>
    </lineage>
</organism>
<dbReference type="OrthoDB" id="9797603at2"/>
<keyword evidence="3" id="KW-1185">Reference proteome</keyword>
<dbReference type="InterPro" id="IPR011009">
    <property type="entry name" value="Kinase-like_dom_sf"/>
</dbReference>
<name>A0A4V3AMV8_9MICC</name>
<sequence length="314" mass="34736">MHDDQLLLDEEAARRLIVEQFPRWRHEHIRRVRTDGTVNAIVRIGPHLTARFPLRSVDATDMRAELTREAAAMRELTACCPFPTPVRIAEGAPDHGYPLPWSVQTWLPGQVATPGGLANSRAFAHDLADLVHALRSADTGGRHFAGTGRGGNLQDSDDWMSICFRRSEGLLPLDRLRALWAEFRLLPTAGPDVMTHGDLIPGNLLVEGERLVGVVDGGGFAPADPSLDLVAVWHLLGAEGRAWFRRELACTDLEWRRGAAWAFQQAMGLVWYYQRSNPGMSALGRSTLTRIVDDRELSESFPAISGGFPHRSDA</sequence>
<dbReference type="CDD" id="cd05155">
    <property type="entry name" value="APH_ChoK_like_1"/>
    <property type="match status" value="1"/>
</dbReference>
<dbReference type="Pfam" id="PF01636">
    <property type="entry name" value="APH"/>
    <property type="match status" value="1"/>
</dbReference>